<dbReference type="Proteomes" id="UP001060085">
    <property type="component" value="Linkage Group LG03"/>
</dbReference>
<sequence>MEQDSHGALHSPSCFHNCMEIDTLAVDYSSPKLHTNRIFPVLPGWSYSQKCLRATGFKEEEVKRAKSPFTSFLFELCAFGTLLNISNAEAFSWSQGSLWIPCVRYLLDKMNKFISGWSLDWFESRLGKYFPSVYDFRDSGMLFIPGRLSCAFPGAGKRRMFAIDNYINQRLLRPLHKWAMLELKRIPMDGTFKLRGLLRRLVGATHCYSYDLSAATDRWPLRIIFTTVTYLFDRSFASSAVNNCLANNDFLVAFTNNKKHLSEVSV</sequence>
<reference evidence="2" key="1">
    <citation type="journal article" date="2023" name="Nat. Plants">
        <title>Single-cell RNA sequencing provides a high-resolution roadmap for understanding the multicellular compartmentation of specialized metabolism.</title>
        <authorList>
            <person name="Sun S."/>
            <person name="Shen X."/>
            <person name="Li Y."/>
            <person name="Li Y."/>
            <person name="Wang S."/>
            <person name="Li R."/>
            <person name="Zhang H."/>
            <person name="Shen G."/>
            <person name="Guo B."/>
            <person name="Wei J."/>
            <person name="Xu J."/>
            <person name="St-Pierre B."/>
            <person name="Chen S."/>
            <person name="Sun C."/>
        </authorList>
    </citation>
    <scope>NUCLEOTIDE SEQUENCE [LARGE SCALE GENOMIC DNA]</scope>
</reference>
<protein>
    <submittedName>
        <fullName evidence="1">Uncharacterized protein</fullName>
    </submittedName>
</protein>
<keyword evidence="2" id="KW-1185">Reference proteome</keyword>
<proteinExistence type="predicted"/>
<gene>
    <name evidence="1" type="ORF">M9H77_12108</name>
</gene>
<dbReference type="EMBL" id="CM044703">
    <property type="protein sequence ID" value="KAI5671744.1"/>
    <property type="molecule type" value="Genomic_DNA"/>
</dbReference>
<organism evidence="1 2">
    <name type="scientific">Catharanthus roseus</name>
    <name type="common">Madagascar periwinkle</name>
    <name type="synonym">Vinca rosea</name>
    <dbReference type="NCBI Taxonomy" id="4058"/>
    <lineage>
        <taxon>Eukaryota</taxon>
        <taxon>Viridiplantae</taxon>
        <taxon>Streptophyta</taxon>
        <taxon>Embryophyta</taxon>
        <taxon>Tracheophyta</taxon>
        <taxon>Spermatophyta</taxon>
        <taxon>Magnoliopsida</taxon>
        <taxon>eudicotyledons</taxon>
        <taxon>Gunneridae</taxon>
        <taxon>Pentapetalae</taxon>
        <taxon>asterids</taxon>
        <taxon>lamiids</taxon>
        <taxon>Gentianales</taxon>
        <taxon>Apocynaceae</taxon>
        <taxon>Rauvolfioideae</taxon>
        <taxon>Vinceae</taxon>
        <taxon>Catharanthinae</taxon>
        <taxon>Catharanthus</taxon>
    </lineage>
</organism>
<comment type="caution">
    <text evidence="1">The sequence shown here is derived from an EMBL/GenBank/DDBJ whole genome shotgun (WGS) entry which is preliminary data.</text>
</comment>
<evidence type="ECO:0000313" key="2">
    <source>
        <dbReference type="Proteomes" id="UP001060085"/>
    </source>
</evidence>
<name>A0ACC0BGH8_CATRO</name>
<evidence type="ECO:0000313" key="1">
    <source>
        <dbReference type="EMBL" id="KAI5671744.1"/>
    </source>
</evidence>
<accession>A0ACC0BGH8</accession>